<name>A0ABV7ME08_9PROT</name>
<proteinExistence type="predicted"/>
<organism evidence="2 3">
    <name type="scientific">Parvularcula lutaonensis</name>
    <dbReference type="NCBI Taxonomy" id="491923"/>
    <lineage>
        <taxon>Bacteria</taxon>
        <taxon>Pseudomonadati</taxon>
        <taxon>Pseudomonadota</taxon>
        <taxon>Alphaproteobacteria</taxon>
        <taxon>Parvularculales</taxon>
        <taxon>Parvularculaceae</taxon>
        <taxon>Parvularcula</taxon>
    </lineage>
</organism>
<evidence type="ECO:0000256" key="1">
    <source>
        <dbReference type="SAM" id="SignalP"/>
    </source>
</evidence>
<reference evidence="3" key="1">
    <citation type="journal article" date="2019" name="Int. J. Syst. Evol. Microbiol.">
        <title>The Global Catalogue of Microorganisms (GCM) 10K type strain sequencing project: providing services to taxonomists for standard genome sequencing and annotation.</title>
        <authorList>
            <consortium name="The Broad Institute Genomics Platform"/>
            <consortium name="The Broad Institute Genome Sequencing Center for Infectious Disease"/>
            <person name="Wu L."/>
            <person name="Ma J."/>
        </authorList>
    </citation>
    <scope>NUCLEOTIDE SEQUENCE [LARGE SCALE GENOMIC DNA]</scope>
    <source>
        <strain evidence="3">KCTC 22245</strain>
    </source>
</reference>
<protein>
    <submittedName>
        <fullName evidence="2">Uncharacterized protein</fullName>
    </submittedName>
</protein>
<accession>A0ABV7ME08</accession>
<dbReference type="Proteomes" id="UP001595607">
    <property type="component" value="Unassembled WGS sequence"/>
</dbReference>
<keyword evidence="3" id="KW-1185">Reference proteome</keyword>
<gene>
    <name evidence="2" type="ORF">ACFONP_11170</name>
</gene>
<comment type="caution">
    <text evidence="2">The sequence shown here is derived from an EMBL/GenBank/DDBJ whole genome shotgun (WGS) entry which is preliminary data.</text>
</comment>
<feature type="chain" id="PRO_5046555897" evidence="1">
    <location>
        <begin position="19"/>
        <end position="79"/>
    </location>
</feature>
<evidence type="ECO:0000313" key="3">
    <source>
        <dbReference type="Proteomes" id="UP001595607"/>
    </source>
</evidence>
<evidence type="ECO:0000313" key="2">
    <source>
        <dbReference type="EMBL" id="MFC3303293.1"/>
    </source>
</evidence>
<dbReference type="EMBL" id="JBHRVA010000003">
    <property type="protein sequence ID" value="MFC3303293.1"/>
    <property type="molecule type" value="Genomic_DNA"/>
</dbReference>
<feature type="signal peptide" evidence="1">
    <location>
        <begin position="1"/>
        <end position="18"/>
    </location>
</feature>
<keyword evidence="1" id="KW-0732">Signal</keyword>
<sequence length="79" mass="8260">MFASIFASLLAMATVQSADDLEAACQAYQAEYGGESDCSCLAEKAAGDEDLLAAFNEIQSPEDLADAPSEVMEAIEDCS</sequence>
<dbReference type="RefSeq" id="WP_189575725.1">
    <property type="nucleotide sequence ID" value="NZ_BMXU01000002.1"/>
</dbReference>